<evidence type="ECO:0000259" key="10">
    <source>
        <dbReference type="Pfam" id="PF01035"/>
    </source>
</evidence>
<dbReference type="Pfam" id="PF02870">
    <property type="entry name" value="Methyltransf_1N"/>
    <property type="match status" value="1"/>
</dbReference>
<dbReference type="Pfam" id="PF01035">
    <property type="entry name" value="DNA_binding_1"/>
    <property type="match status" value="1"/>
</dbReference>
<dbReference type="Gene3D" id="3.30.160.70">
    <property type="entry name" value="Methylated DNA-protein cysteine methyltransferase domain"/>
    <property type="match status" value="1"/>
</dbReference>
<dbReference type="InterPro" id="IPR001497">
    <property type="entry name" value="MethylDNA_cys_MeTrfase_AS"/>
</dbReference>
<dbReference type="AlphaFoldDB" id="A0A174KR04"/>
<keyword evidence="5 9" id="KW-0808">Transferase</keyword>
<comment type="function">
    <text evidence="9">Involved in the cellular defense against the biological effects of O6-methylguanine (O6-MeG) and O4-methylthymine (O4-MeT) in DNA. Repairs the methylated nucleobase in DNA by stoichiometrically transferring the methyl group to a cysteine residue in the enzyme. This is a suicide reaction: the enzyme is irreversibly inactivated.</text>
</comment>
<evidence type="ECO:0000256" key="6">
    <source>
        <dbReference type="ARBA" id="ARBA00022763"/>
    </source>
</evidence>
<gene>
    <name evidence="12" type="primary">ogt_2</name>
    <name evidence="12" type="ORF">ERS852407_05043</name>
</gene>
<dbReference type="Gene3D" id="1.10.10.10">
    <property type="entry name" value="Winged helix-like DNA-binding domain superfamily/Winged helix DNA-binding domain"/>
    <property type="match status" value="1"/>
</dbReference>
<dbReference type="InterPro" id="IPR023546">
    <property type="entry name" value="MGMT"/>
</dbReference>
<dbReference type="FunFam" id="1.10.10.10:FF:000214">
    <property type="entry name" value="Methylated-DNA--protein-cysteine methyltransferase"/>
    <property type="match status" value="1"/>
</dbReference>
<evidence type="ECO:0000256" key="5">
    <source>
        <dbReference type="ARBA" id="ARBA00022679"/>
    </source>
</evidence>
<evidence type="ECO:0000313" key="12">
    <source>
        <dbReference type="EMBL" id="CUP12308.1"/>
    </source>
</evidence>
<evidence type="ECO:0000256" key="1">
    <source>
        <dbReference type="ARBA" id="ARBA00001286"/>
    </source>
</evidence>
<keyword evidence="7 9" id="KW-0234">DNA repair</keyword>
<feature type="active site" description="Nucleophile; methyl group acceptor" evidence="9">
    <location>
        <position position="136"/>
    </location>
</feature>
<evidence type="ECO:0000256" key="9">
    <source>
        <dbReference type="HAMAP-Rule" id="MF_00772"/>
    </source>
</evidence>
<dbReference type="NCBIfam" id="TIGR00589">
    <property type="entry name" value="ogt"/>
    <property type="match status" value="1"/>
</dbReference>
<dbReference type="EMBL" id="CYZE01000018">
    <property type="protein sequence ID" value="CUP12308.1"/>
    <property type="molecule type" value="Genomic_DNA"/>
</dbReference>
<dbReference type="PROSITE" id="PS00374">
    <property type="entry name" value="MGMT"/>
    <property type="match status" value="1"/>
</dbReference>
<comment type="catalytic activity">
    <reaction evidence="8 9">
        <text>a 6-O-methyl-2'-deoxyguanosine in DNA + L-cysteinyl-[protein] = S-methyl-L-cysteinyl-[protein] + a 2'-deoxyguanosine in DNA</text>
        <dbReference type="Rhea" id="RHEA:24000"/>
        <dbReference type="Rhea" id="RHEA-COMP:10131"/>
        <dbReference type="Rhea" id="RHEA-COMP:10132"/>
        <dbReference type="Rhea" id="RHEA-COMP:11367"/>
        <dbReference type="Rhea" id="RHEA-COMP:11368"/>
        <dbReference type="ChEBI" id="CHEBI:29950"/>
        <dbReference type="ChEBI" id="CHEBI:82612"/>
        <dbReference type="ChEBI" id="CHEBI:85445"/>
        <dbReference type="ChEBI" id="CHEBI:85448"/>
        <dbReference type="EC" id="2.1.1.63"/>
    </reaction>
</comment>
<dbReference type="InterPro" id="IPR036388">
    <property type="entry name" value="WH-like_DNA-bd_sf"/>
</dbReference>
<dbReference type="InterPro" id="IPR036631">
    <property type="entry name" value="MGMT_N_sf"/>
</dbReference>
<dbReference type="SUPFAM" id="SSF53155">
    <property type="entry name" value="Methylated DNA-protein cysteine methyltransferase domain"/>
    <property type="match status" value="1"/>
</dbReference>
<dbReference type="EC" id="2.1.1.63" evidence="9"/>
<dbReference type="Proteomes" id="UP000095651">
    <property type="component" value="Unassembled WGS sequence"/>
</dbReference>
<name>A0A174KR04_9FIRM</name>
<keyword evidence="6 9" id="KW-0227">DNA damage</keyword>
<sequence length="186" mass="19614">MYYSTTCPSPVGVITLASDGEKLAGLWLEGQKYYGGAIAGSMTENDDVLVFSAAKQWLNRYFSGEKPLASELPLAPVGSEFRQKVWKILCEIPYGSVITYGDIVKRIAVMLNRPTMSGQAVGGAVGHNPISIIIPCHRVVGGNGSLTGYAGGIATKMKLLELEGVDMSSLFIPASSESNGHAGASI</sequence>
<evidence type="ECO:0000256" key="8">
    <source>
        <dbReference type="ARBA" id="ARBA00049348"/>
    </source>
</evidence>
<reference evidence="12 13" key="1">
    <citation type="submission" date="2015-09" db="EMBL/GenBank/DDBJ databases">
        <authorList>
            <consortium name="Pathogen Informatics"/>
        </authorList>
    </citation>
    <scope>NUCLEOTIDE SEQUENCE [LARGE SCALE GENOMIC DNA]</scope>
    <source>
        <strain evidence="12 13">2789STDY5608850</strain>
    </source>
</reference>
<comment type="miscellaneous">
    <text evidence="9">This enzyme catalyzes only one turnover and therefore is not strictly catalytic. According to one definition, an enzyme is a biocatalyst that acts repeatedly and over many reaction cycles.</text>
</comment>
<dbReference type="GO" id="GO:0006307">
    <property type="term" value="P:DNA alkylation repair"/>
    <property type="evidence" value="ECO:0007669"/>
    <property type="project" value="UniProtKB-UniRule"/>
</dbReference>
<evidence type="ECO:0000313" key="13">
    <source>
        <dbReference type="Proteomes" id="UP000095651"/>
    </source>
</evidence>
<feature type="domain" description="Methylated-DNA-[protein]-cysteine S-methyltransferase DNA binding" evidence="10">
    <location>
        <begin position="80"/>
        <end position="165"/>
    </location>
</feature>
<evidence type="ECO:0000256" key="2">
    <source>
        <dbReference type="ARBA" id="ARBA00008711"/>
    </source>
</evidence>
<organism evidence="12 13">
    <name type="scientific">Hungatella hathewayi</name>
    <dbReference type="NCBI Taxonomy" id="154046"/>
    <lineage>
        <taxon>Bacteria</taxon>
        <taxon>Bacillati</taxon>
        <taxon>Bacillota</taxon>
        <taxon>Clostridia</taxon>
        <taxon>Lachnospirales</taxon>
        <taxon>Lachnospiraceae</taxon>
        <taxon>Hungatella</taxon>
    </lineage>
</organism>
<evidence type="ECO:0000256" key="3">
    <source>
        <dbReference type="ARBA" id="ARBA00022490"/>
    </source>
</evidence>
<dbReference type="GO" id="GO:0005737">
    <property type="term" value="C:cytoplasm"/>
    <property type="evidence" value="ECO:0007669"/>
    <property type="project" value="UniProtKB-SubCell"/>
</dbReference>
<dbReference type="InterPro" id="IPR014048">
    <property type="entry name" value="MethylDNA_cys_MeTrfase_DNA-bd"/>
</dbReference>
<dbReference type="InterPro" id="IPR008332">
    <property type="entry name" value="MethylG_MeTrfase_N"/>
</dbReference>
<dbReference type="HAMAP" id="MF_00772">
    <property type="entry name" value="OGT"/>
    <property type="match status" value="1"/>
</dbReference>
<evidence type="ECO:0000256" key="4">
    <source>
        <dbReference type="ARBA" id="ARBA00022603"/>
    </source>
</evidence>
<dbReference type="PANTHER" id="PTHR10815">
    <property type="entry name" value="METHYLATED-DNA--PROTEIN-CYSTEINE METHYLTRANSFERASE"/>
    <property type="match status" value="1"/>
</dbReference>
<dbReference type="GO" id="GO:0003908">
    <property type="term" value="F:methylated-DNA-[protein]-cysteine S-methyltransferase activity"/>
    <property type="evidence" value="ECO:0007669"/>
    <property type="project" value="UniProtKB-UniRule"/>
</dbReference>
<keyword evidence="3 9" id="KW-0963">Cytoplasm</keyword>
<evidence type="ECO:0000256" key="7">
    <source>
        <dbReference type="ARBA" id="ARBA00023204"/>
    </source>
</evidence>
<comment type="similarity">
    <text evidence="2 9">Belongs to the MGMT family.</text>
</comment>
<keyword evidence="4 9" id="KW-0489">Methyltransferase</keyword>
<comment type="catalytic activity">
    <reaction evidence="1 9">
        <text>a 4-O-methyl-thymidine in DNA + L-cysteinyl-[protein] = a thymidine in DNA + S-methyl-L-cysteinyl-[protein]</text>
        <dbReference type="Rhea" id="RHEA:53428"/>
        <dbReference type="Rhea" id="RHEA-COMP:10131"/>
        <dbReference type="Rhea" id="RHEA-COMP:10132"/>
        <dbReference type="Rhea" id="RHEA-COMP:13555"/>
        <dbReference type="Rhea" id="RHEA-COMP:13556"/>
        <dbReference type="ChEBI" id="CHEBI:29950"/>
        <dbReference type="ChEBI" id="CHEBI:82612"/>
        <dbReference type="ChEBI" id="CHEBI:137386"/>
        <dbReference type="ChEBI" id="CHEBI:137387"/>
        <dbReference type="EC" id="2.1.1.63"/>
    </reaction>
</comment>
<accession>A0A174KR04</accession>
<dbReference type="CDD" id="cd06445">
    <property type="entry name" value="ATase"/>
    <property type="match status" value="1"/>
</dbReference>
<comment type="subcellular location">
    <subcellularLocation>
        <location evidence="9">Cytoplasm</location>
    </subcellularLocation>
</comment>
<dbReference type="SUPFAM" id="SSF46767">
    <property type="entry name" value="Methylated DNA-protein cysteine methyltransferase, C-terminal domain"/>
    <property type="match status" value="1"/>
</dbReference>
<feature type="domain" description="Methylguanine DNA methyltransferase ribonuclease-like" evidence="11">
    <location>
        <begin position="2"/>
        <end position="75"/>
    </location>
</feature>
<dbReference type="RefSeq" id="WP_055659350.1">
    <property type="nucleotide sequence ID" value="NZ_CABIXC010000018.1"/>
</dbReference>
<evidence type="ECO:0000259" key="11">
    <source>
        <dbReference type="Pfam" id="PF02870"/>
    </source>
</evidence>
<proteinExistence type="inferred from homology"/>
<dbReference type="GO" id="GO:0032259">
    <property type="term" value="P:methylation"/>
    <property type="evidence" value="ECO:0007669"/>
    <property type="project" value="UniProtKB-KW"/>
</dbReference>
<protein>
    <recommendedName>
        <fullName evidence="9">Methylated-DNA--protein-cysteine methyltransferase</fullName>
        <ecNumber evidence="9">2.1.1.63</ecNumber>
    </recommendedName>
    <alternativeName>
        <fullName evidence="9">6-O-methylguanine-DNA methyltransferase</fullName>
        <shortName evidence="9">MGMT</shortName>
    </alternativeName>
    <alternativeName>
        <fullName evidence="9">O-6-methylguanine-DNA-alkyltransferase</fullName>
    </alternativeName>
</protein>
<dbReference type="InterPro" id="IPR036217">
    <property type="entry name" value="MethylDNA_cys_MeTrfase_DNAb"/>
</dbReference>
<dbReference type="PANTHER" id="PTHR10815:SF5">
    <property type="entry name" value="METHYLATED-DNA--PROTEIN-CYSTEINE METHYLTRANSFERASE"/>
    <property type="match status" value="1"/>
</dbReference>